<name>A0A2S5JI37_9RHOB</name>
<accession>A0A2S5JI37</accession>
<evidence type="ECO:0000313" key="2">
    <source>
        <dbReference type="Proteomes" id="UP000239736"/>
    </source>
</evidence>
<proteinExistence type="predicted"/>
<reference evidence="1 2" key="1">
    <citation type="submission" date="2018-01" db="EMBL/GenBank/DDBJ databases">
        <title>Genomic Encyclopedia of Archaeal and Bacterial Type Strains, Phase II (KMG-II): from individual species to whole genera.</title>
        <authorList>
            <person name="Goeker M."/>
        </authorList>
    </citation>
    <scope>NUCLEOTIDE SEQUENCE [LARGE SCALE GENOMIC DNA]</scope>
    <source>
        <strain evidence="1 2">DSM 12048</strain>
    </source>
</reference>
<dbReference type="Proteomes" id="UP000239736">
    <property type="component" value="Unassembled WGS sequence"/>
</dbReference>
<protein>
    <submittedName>
        <fullName evidence="1">Uncharacterized protein</fullName>
    </submittedName>
</protein>
<dbReference type="AlphaFoldDB" id="A0A2S5JI37"/>
<sequence>MSAFHIAFGSVCIMSLLLSVSAVLAQLGEGSAVAPRAAEGSAAPR</sequence>
<comment type="caution">
    <text evidence="1">The sequence shown here is derived from an EMBL/GenBank/DDBJ whole genome shotgun (WGS) entry which is preliminary data.</text>
</comment>
<organism evidence="1 2">
    <name type="scientific">Albidovulum inexpectatum</name>
    <dbReference type="NCBI Taxonomy" id="196587"/>
    <lineage>
        <taxon>Bacteria</taxon>
        <taxon>Pseudomonadati</taxon>
        <taxon>Pseudomonadota</taxon>
        <taxon>Alphaproteobacteria</taxon>
        <taxon>Rhodobacterales</taxon>
        <taxon>Paracoccaceae</taxon>
        <taxon>Albidovulum</taxon>
    </lineage>
</organism>
<evidence type="ECO:0000313" key="1">
    <source>
        <dbReference type="EMBL" id="PPB81187.1"/>
    </source>
</evidence>
<keyword evidence="2" id="KW-1185">Reference proteome</keyword>
<gene>
    <name evidence="1" type="ORF">LV82_01229</name>
</gene>
<dbReference type="EMBL" id="PRDS01000003">
    <property type="protein sequence ID" value="PPB81187.1"/>
    <property type="molecule type" value="Genomic_DNA"/>
</dbReference>